<protein>
    <recommendedName>
        <fullName evidence="4">CoA-transferase family III domain-containing protein</fullName>
    </recommendedName>
</protein>
<evidence type="ECO:0000313" key="2">
    <source>
        <dbReference type="EMBL" id="KIN02932.1"/>
    </source>
</evidence>
<dbReference type="Proteomes" id="UP000054321">
    <property type="component" value="Unassembled WGS sequence"/>
</dbReference>
<dbReference type="HOGENOM" id="CLU_021588_1_1_1"/>
<dbReference type="Pfam" id="PF02515">
    <property type="entry name" value="CoA_transf_3"/>
    <property type="match status" value="1"/>
</dbReference>
<dbReference type="OrthoDB" id="2308815at2759"/>
<keyword evidence="3" id="KW-1185">Reference proteome</keyword>
<dbReference type="GO" id="GO:0003824">
    <property type="term" value="F:catalytic activity"/>
    <property type="evidence" value="ECO:0007669"/>
    <property type="project" value="InterPro"/>
</dbReference>
<accession>A0A0C3HKQ8</accession>
<gene>
    <name evidence="2" type="ORF">OIDMADRAFT_120007</name>
</gene>
<dbReference type="PANTHER" id="PTHR48229">
    <property type="entry name" value="CAIB/BAIF FAMILY ENZYME (AFU_ORTHOLOGUE AFUA_1G05360)-RELATED"/>
    <property type="match status" value="1"/>
</dbReference>
<proteinExistence type="inferred from homology"/>
<evidence type="ECO:0008006" key="4">
    <source>
        <dbReference type="Google" id="ProtNLM"/>
    </source>
</evidence>
<dbReference type="STRING" id="913774.A0A0C3HKQ8"/>
<reference evidence="2 3" key="1">
    <citation type="submission" date="2014-04" db="EMBL/GenBank/DDBJ databases">
        <authorList>
            <consortium name="DOE Joint Genome Institute"/>
            <person name="Kuo A."/>
            <person name="Martino E."/>
            <person name="Perotto S."/>
            <person name="Kohler A."/>
            <person name="Nagy L.G."/>
            <person name="Floudas D."/>
            <person name="Copeland A."/>
            <person name="Barry K.W."/>
            <person name="Cichocki N."/>
            <person name="Veneault-Fourrey C."/>
            <person name="LaButti K."/>
            <person name="Lindquist E.A."/>
            <person name="Lipzen A."/>
            <person name="Lundell T."/>
            <person name="Morin E."/>
            <person name="Murat C."/>
            <person name="Sun H."/>
            <person name="Tunlid A."/>
            <person name="Henrissat B."/>
            <person name="Grigoriev I.V."/>
            <person name="Hibbett D.S."/>
            <person name="Martin F."/>
            <person name="Nordberg H.P."/>
            <person name="Cantor M.N."/>
            <person name="Hua S.X."/>
        </authorList>
    </citation>
    <scope>NUCLEOTIDE SEQUENCE [LARGE SCALE GENOMIC DNA]</scope>
    <source>
        <strain evidence="2 3">Zn</strain>
    </source>
</reference>
<reference evidence="3" key="2">
    <citation type="submission" date="2015-01" db="EMBL/GenBank/DDBJ databases">
        <title>Evolutionary Origins and Diversification of the Mycorrhizal Mutualists.</title>
        <authorList>
            <consortium name="DOE Joint Genome Institute"/>
            <consortium name="Mycorrhizal Genomics Consortium"/>
            <person name="Kohler A."/>
            <person name="Kuo A."/>
            <person name="Nagy L.G."/>
            <person name="Floudas D."/>
            <person name="Copeland A."/>
            <person name="Barry K.W."/>
            <person name="Cichocki N."/>
            <person name="Veneault-Fourrey C."/>
            <person name="LaButti K."/>
            <person name="Lindquist E.A."/>
            <person name="Lipzen A."/>
            <person name="Lundell T."/>
            <person name="Morin E."/>
            <person name="Murat C."/>
            <person name="Riley R."/>
            <person name="Ohm R."/>
            <person name="Sun H."/>
            <person name="Tunlid A."/>
            <person name="Henrissat B."/>
            <person name="Grigoriev I.V."/>
            <person name="Hibbett D.S."/>
            <person name="Martin F."/>
        </authorList>
    </citation>
    <scope>NUCLEOTIDE SEQUENCE [LARGE SCALE GENOMIC DNA]</scope>
    <source>
        <strain evidence="3">Zn</strain>
    </source>
</reference>
<dbReference type="PANTHER" id="PTHR48229:SF1">
    <property type="entry name" value="ALPHA METHYLACYL-COA RACEMASE-RELATED"/>
    <property type="match status" value="1"/>
</dbReference>
<organism evidence="2 3">
    <name type="scientific">Oidiodendron maius (strain Zn)</name>
    <dbReference type="NCBI Taxonomy" id="913774"/>
    <lineage>
        <taxon>Eukaryota</taxon>
        <taxon>Fungi</taxon>
        <taxon>Dikarya</taxon>
        <taxon>Ascomycota</taxon>
        <taxon>Pezizomycotina</taxon>
        <taxon>Leotiomycetes</taxon>
        <taxon>Leotiomycetes incertae sedis</taxon>
        <taxon>Myxotrichaceae</taxon>
        <taxon>Oidiodendron</taxon>
    </lineage>
</organism>
<name>A0A0C3HKQ8_OIDMZ</name>
<dbReference type="EMBL" id="KN832874">
    <property type="protein sequence ID" value="KIN02932.1"/>
    <property type="molecule type" value="Genomic_DNA"/>
</dbReference>
<dbReference type="InterPro" id="IPR052985">
    <property type="entry name" value="CoA-trans_III_biosynth/detox"/>
</dbReference>
<sequence>MPDYNVQQSAKNILVNKLVGDERLGFTPDVKAACEKVKFSGHDKPFFPTPVKMTETISVMSALVGAAASVVAAERYGIEQDVEVNTNKASTFLLSFLIPTIRGSSIFQSPAFKAVAAKSDLTDYFKPIHQQAMLIYQCKDNKWFHLHSSFDARPMMEMLGIPEQDVTPSVATKIYAEKVAQWNVDDLDHAVNDEYHGAGVQCYDGPDEYYKTEQGKAMKDRPIADITTLLAPRVPWPKAPAGSECRPLAGIRVMEFARAVAGPTISKMLALLGADVIRVSFDQIPDTSMGLLDTNMGKRDVCINLNMEEGKAKFRHLLKDADVLVDGFRPGVLERKGFHSTVLREVNPSLIYVRENCYGWAGPWAHRSGWQHIADSVTGLCALQGAFFGLKEPVCPLLPNSDYQTGVFTAGAIIQALIRRTREDVTFDIKSSLSAYNIWLMNLGLYDEQQSAAIRALNDGITIRHYHSIFEIFVMFSKPIEKNLPGVLRNPKHFITMSGKLWNEDEDIVIVGPAFGLSKSTLGYLCPSGPPGWSNDNSEWNPRD</sequence>
<dbReference type="Gene3D" id="3.40.50.10540">
    <property type="entry name" value="Crotonobetainyl-coa:carnitine coa-transferase, domain 1"/>
    <property type="match status" value="1"/>
</dbReference>
<dbReference type="InterPro" id="IPR003673">
    <property type="entry name" value="CoA-Trfase_fam_III"/>
</dbReference>
<dbReference type="InParanoid" id="A0A0C3HKQ8"/>
<evidence type="ECO:0000256" key="1">
    <source>
        <dbReference type="ARBA" id="ARBA00008383"/>
    </source>
</evidence>
<comment type="similarity">
    <text evidence="1">Belongs to the CoA-transferase III family.</text>
</comment>
<dbReference type="AlphaFoldDB" id="A0A0C3HKQ8"/>
<evidence type="ECO:0000313" key="3">
    <source>
        <dbReference type="Proteomes" id="UP000054321"/>
    </source>
</evidence>
<dbReference type="SUPFAM" id="SSF89796">
    <property type="entry name" value="CoA-transferase family III (CaiB/BaiF)"/>
    <property type="match status" value="2"/>
</dbReference>
<dbReference type="InterPro" id="IPR023606">
    <property type="entry name" value="CoA-Trfase_III_dom_1_sf"/>
</dbReference>